<dbReference type="HAMAP" id="MF_00813">
    <property type="entry name" value="Allantoicase"/>
    <property type="match status" value="1"/>
</dbReference>
<gene>
    <name evidence="4" type="ORF">OTU49_014224</name>
</gene>
<protein>
    <recommendedName>
        <fullName evidence="2">Allantoate amidinohydrolase</fullName>
    </recommendedName>
</protein>
<dbReference type="PANTHER" id="PTHR12045:SF3">
    <property type="entry name" value="INACTIVE ALLANTOICASE-RELATED"/>
    <property type="match status" value="1"/>
</dbReference>
<sequence length="410" mass="45718">VKRTNFSPPVTFTLSYIPPDMAQRPVVSTSRDQKPKFAELNNLISEKLGGRVLFTTDDWFAVAENMLKENEAEWKEGEFTECGKWMDGWETRRKRKPGHDWCIIKLGVAGVVAGVDVDTSHFTGNYVPQVSLQAAVLTPAEEALIPERQSVMGNEASDHDLQQVARLHSEEWDAIIPRSKAQPGYRDTCHTFLRSSSSQRYTHLRLNIFPDGGIARLRVFGYAVPDWSLVSPLEVVDLAAVGNGGVCVGYSDAHYGHPRNLLSPGRASSMADGWETARRLDRPPILEADSQGVLQFSGFEWAVIRLGHPGKVLRVQIDTHHFKGNFPDSCRVDGCFLQSRQEPEKFGTDDSFWRTILPPQKLSAHSIHLYQDEVVMEGAVSHVRIVIAPDGGISRVRIFSRVTDTPESSA</sequence>
<dbReference type="PANTHER" id="PTHR12045">
    <property type="entry name" value="ALLANTOICASE"/>
    <property type="match status" value="1"/>
</dbReference>
<evidence type="ECO:0000259" key="3">
    <source>
        <dbReference type="Pfam" id="PF03561"/>
    </source>
</evidence>
<evidence type="ECO:0000256" key="2">
    <source>
        <dbReference type="ARBA" id="ARBA00031078"/>
    </source>
</evidence>
<evidence type="ECO:0000256" key="1">
    <source>
        <dbReference type="ARBA" id="ARBA00009242"/>
    </source>
</evidence>
<dbReference type="PIRSF" id="PIRSF016516">
    <property type="entry name" value="Allantoicase"/>
    <property type="match status" value="1"/>
</dbReference>
<dbReference type="InterPro" id="IPR015908">
    <property type="entry name" value="Allantoicase_dom"/>
</dbReference>
<feature type="domain" description="Allantoicase" evidence="3">
    <location>
        <begin position="244"/>
        <end position="402"/>
    </location>
</feature>
<dbReference type="InterPro" id="IPR008979">
    <property type="entry name" value="Galactose-bd-like_sf"/>
</dbReference>
<dbReference type="EMBL" id="JARKIK010002976">
    <property type="protein sequence ID" value="KAK8719119.1"/>
    <property type="molecule type" value="Genomic_DNA"/>
</dbReference>
<dbReference type="Gene3D" id="2.60.120.260">
    <property type="entry name" value="Galactose-binding domain-like"/>
    <property type="match status" value="2"/>
</dbReference>
<organism evidence="4 5">
    <name type="scientific">Cherax quadricarinatus</name>
    <name type="common">Australian red claw crayfish</name>
    <dbReference type="NCBI Taxonomy" id="27406"/>
    <lineage>
        <taxon>Eukaryota</taxon>
        <taxon>Metazoa</taxon>
        <taxon>Ecdysozoa</taxon>
        <taxon>Arthropoda</taxon>
        <taxon>Crustacea</taxon>
        <taxon>Multicrustacea</taxon>
        <taxon>Malacostraca</taxon>
        <taxon>Eumalacostraca</taxon>
        <taxon>Eucarida</taxon>
        <taxon>Decapoda</taxon>
        <taxon>Pleocyemata</taxon>
        <taxon>Astacidea</taxon>
        <taxon>Parastacoidea</taxon>
        <taxon>Parastacidae</taxon>
        <taxon>Cherax</taxon>
    </lineage>
</organism>
<proteinExistence type="inferred from homology"/>
<keyword evidence="5" id="KW-1185">Reference proteome</keyword>
<dbReference type="SUPFAM" id="SSF49785">
    <property type="entry name" value="Galactose-binding domain-like"/>
    <property type="match status" value="2"/>
</dbReference>
<dbReference type="AlphaFoldDB" id="A0AAW0VQ95"/>
<dbReference type="FunFam" id="2.60.120.260:FF:000077">
    <property type="entry name" value="Probable allantoicase"/>
    <property type="match status" value="1"/>
</dbReference>
<name>A0AAW0VQ95_CHEQU</name>
<dbReference type="Proteomes" id="UP001445076">
    <property type="component" value="Unassembled WGS sequence"/>
</dbReference>
<reference evidence="4 5" key="1">
    <citation type="journal article" date="2024" name="BMC Genomics">
        <title>Genome assembly of redclaw crayfish (Cherax quadricarinatus) provides insights into its immune adaptation and hypoxia tolerance.</title>
        <authorList>
            <person name="Liu Z."/>
            <person name="Zheng J."/>
            <person name="Li H."/>
            <person name="Fang K."/>
            <person name="Wang S."/>
            <person name="He J."/>
            <person name="Zhou D."/>
            <person name="Weng S."/>
            <person name="Chi M."/>
            <person name="Gu Z."/>
            <person name="He J."/>
            <person name="Li F."/>
            <person name="Wang M."/>
        </authorList>
    </citation>
    <scope>NUCLEOTIDE SEQUENCE [LARGE SCALE GENOMIC DNA]</scope>
    <source>
        <strain evidence="4">ZL_2023a</strain>
    </source>
</reference>
<accession>A0AAW0VQ95</accession>
<comment type="caution">
    <text evidence="4">The sequence shown here is derived from an EMBL/GenBank/DDBJ whole genome shotgun (WGS) entry which is preliminary data.</text>
</comment>
<comment type="similarity">
    <text evidence="1">Belongs to the allantoicase family.</text>
</comment>
<feature type="domain" description="Allantoicase" evidence="3">
    <location>
        <begin position="49"/>
        <end position="223"/>
    </location>
</feature>
<dbReference type="InterPro" id="IPR005164">
    <property type="entry name" value="Allantoicase"/>
</dbReference>
<dbReference type="NCBIfam" id="TIGR02961">
    <property type="entry name" value="allantoicase"/>
    <property type="match status" value="1"/>
</dbReference>
<evidence type="ECO:0000313" key="5">
    <source>
        <dbReference type="Proteomes" id="UP001445076"/>
    </source>
</evidence>
<feature type="non-terminal residue" evidence="4">
    <location>
        <position position="1"/>
    </location>
</feature>
<dbReference type="GO" id="GO:0004037">
    <property type="term" value="F:allantoicase activity"/>
    <property type="evidence" value="ECO:0007669"/>
    <property type="project" value="InterPro"/>
</dbReference>
<dbReference type="GO" id="GO:0000256">
    <property type="term" value="P:allantoin catabolic process"/>
    <property type="evidence" value="ECO:0007669"/>
    <property type="project" value="InterPro"/>
</dbReference>
<evidence type="ECO:0000313" key="4">
    <source>
        <dbReference type="EMBL" id="KAK8719119.1"/>
    </source>
</evidence>
<dbReference type="Pfam" id="PF03561">
    <property type="entry name" value="Allantoicase"/>
    <property type="match status" value="2"/>
</dbReference>